<keyword evidence="2" id="KW-0812">Transmembrane</keyword>
<evidence type="ECO:0000313" key="4">
    <source>
        <dbReference type="Proteomes" id="UP000317496"/>
    </source>
</evidence>
<dbReference type="PANTHER" id="PTHR43298:SF2">
    <property type="entry name" value="FMN_FAD EXPORTER YEEO-RELATED"/>
    <property type="match status" value="1"/>
</dbReference>
<sequence length="458" mass="47901">MSIAQTEHAPAAPRVTTHGAMLSESGALLRLGWPIMLIALVNMGMSITDTMMVSMMFGAEALAAVSVGSDLYSIIFYICAGTLGGVAPFYAGAVARNDSADRARLEHIGWAMATLLALPAVPLVWFAPQWLRYLGLEPGLLDQGADFTQTMALTLIPMLGVTLYRTLLTAAENPHAFLKVTLAMLPLNALGNLVLMKGLGPIPAFGPTGSGLSTLLVACGTLVALLAMAKRGARRTAPAVSAAFDWRGLLAVLRVGLPIGVTMATETGLYLAVTLYAATLSAADVAAHTLTLRMAGIAYAVSFALQQAAMVRLARALGLDDTGHVRAVMRSGLWLSLVGGTLLFVLLSFGAEPLAAWFFDASPAGLAAIQVAGGLLVLLGLLQFVGYPGLAGLGLLRGQKDTRLPMIFKLVAYWGIGAPLGIWLCEMQGLGVTGLWIGLVTGAAITTVLTLARLYTRR</sequence>
<feature type="transmembrane region" description="Helical" evidence="2">
    <location>
        <begin position="31"/>
        <end position="54"/>
    </location>
</feature>
<feature type="transmembrane region" description="Helical" evidence="2">
    <location>
        <begin position="208"/>
        <end position="228"/>
    </location>
</feature>
<feature type="transmembrane region" description="Helical" evidence="2">
    <location>
        <begin position="249"/>
        <end position="273"/>
    </location>
</feature>
<feature type="transmembrane region" description="Helical" evidence="2">
    <location>
        <begin position="74"/>
        <end position="95"/>
    </location>
</feature>
<dbReference type="AlphaFoldDB" id="A0A516H097"/>
<protein>
    <submittedName>
        <fullName evidence="3">Uncharacterized protein</fullName>
    </submittedName>
</protein>
<gene>
    <name evidence="3" type="ORF">FNB15_07925</name>
</gene>
<dbReference type="InterPro" id="IPR050222">
    <property type="entry name" value="MATE_MdtK"/>
</dbReference>
<feature type="transmembrane region" description="Helical" evidence="2">
    <location>
        <begin position="176"/>
        <end position="196"/>
    </location>
</feature>
<keyword evidence="4" id="KW-1185">Reference proteome</keyword>
<dbReference type="RefSeq" id="WP_144068180.1">
    <property type="nucleotide sequence ID" value="NZ_CP041636.1"/>
</dbReference>
<feature type="transmembrane region" description="Helical" evidence="2">
    <location>
        <begin position="147"/>
        <end position="164"/>
    </location>
</feature>
<organism evidence="3 4">
    <name type="scientific">Ferrovibrio terrae</name>
    <dbReference type="NCBI Taxonomy" id="2594003"/>
    <lineage>
        <taxon>Bacteria</taxon>
        <taxon>Pseudomonadati</taxon>
        <taxon>Pseudomonadota</taxon>
        <taxon>Alphaproteobacteria</taxon>
        <taxon>Rhodospirillales</taxon>
        <taxon>Rhodospirillaceae</taxon>
        <taxon>Ferrovibrio</taxon>
    </lineage>
</organism>
<evidence type="ECO:0000313" key="3">
    <source>
        <dbReference type="EMBL" id="QDO97199.1"/>
    </source>
</evidence>
<dbReference type="PANTHER" id="PTHR43298">
    <property type="entry name" value="MULTIDRUG RESISTANCE PROTEIN NORM-RELATED"/>
    <property type="match status" value="1"/>
</dbReference>
<feature type="transmembrane region" description="Helical" evidence="2">
    <location>
        <begin position="333"/>
        <end position="359"/>
    </location>
</feature>
<dbReference type="Proteomes" id="UP000317496">
    <property type="component" value="Chromosome"/>
</dbReference>
<dbReference type="OrthoDB" id="9780160at2"/>
<name>A0A516H097_9PROT</name>
<dbReference type="GO" id="GO:0005886">
    <property type="term" value="C:plasma membrane"/>
    <property type="evidence" value="ECO:0007669"/>
    <property type="project" value="TreeGrafter"/>
</dbReference>
<feature type="transmembrane region" description="Helical" evidence="2">
    <location>
        <begin position="365"/>
        <end position="385"/>
    </location>
</feature>
<dbReference type="KEGG" id="fer:FNB15_07925"/>
<dbReference type="GO" id="GO:0015297">
    <property type="term" value="F:antiporter activity"/>
    <property type="evidence" value="ECO:0007669"/>
    <property type="project" value="InterPro"/>
</dbReference>
<keyword evidence="2" id="KW-1133">Transmembrane helix</keyword>
<keyword evidence="2" id="KW-0472">Membrane</keyword>
<feature type="transmembrane region" description="Helical" evidence="2">
    <location>
        <begin position="436"/>
        <end position="455"/>
    </location>
</feature>
<evidence type="ECO:0000256" key="2">
    <source>
        <dbReference type="SAM" id="Phobius"/>
    </source>
</evidence>
<evidence type="ECO:0000256" key="1">
    <source>
        <dbReference type="ARBA" id="ARBA00022448"/>
    </source>
</evidence>
<keyword evidence="1" id="KW-0813">Transport</keyword>
<accession>A0A516H097</accession>
<feature type="transmembrane region" description="Helical" evidence="2">
    <location>
        <begin position="406"/>
        <end position="424"/>
    </location>
</feature>
<feature type="transmembrane region" description="Helical" evidence="2">
    <location>
        <begin position="285"/>
        <end position="305"/>
    </location>
</feature>
<dbReference type="GO" id="GO:0042910">
    <property type="term" value="F:xenobiotic transmembrane transporter activity"/>
    <property type="evidence" value="ECO:0007669"/>
    <property type="project" value="InterPro"/>
</dbReference>
<proteinExistence type="predicted"/>
<dbReference type="EMBL" id="CP041636">
    <property type="protein sequence ID" value="QDO97199.1"/>
    <property type="molecule type" value="Genomic_DNA"/>
</dbReference>
<reference evidence="3 4" key="1">
    <citation type="submission" date="2019-07" db="EMBL/GenBank/DDBJ databases">
        <title>Genome sequencing for Ferrovibrio sp. K5.</title>
        <authorList>
            <person name="Park S.-J."/>
        </authorList>
    </citation>
    <scope>NUCLEOTIDE SEQUENCE [LARGE SCALE GENOMIC DNA]</scope>
    <source>
        <strain evidence="3 4">K5</strain>
    </source>
</reference>
<dbReference type="InterPro" id="IPR002528">
    <property type="entry name" value="MATE_fam"/>
</dbReference>
<feature type="transmembrane region" description="Helical" evidence="2">
    <location>
        <begin position="107"/>
        <end position="127"/>
    </location>
</feature>
<dbReference type="Pfam" id="PF01554">
    <property type="entry name" value="MatE"/>
    <property type="match status" value="2"/>
</dbReference>